<dbReference type="RefSeq" id="XP_014144677.1">
    <property type="nucleotide sequence ID" value="XM_014289202.1"/>
</dbReference>
<sequence length="81" mass="8981">MKLRGVCGTPLYISPEMYENKPYDTKVDLWAMGVTMMVLLVGVYPFRGPNIETISKAVRSLTPDYTRAPLNLISPDGQVCG</sequence>
<feature type="non-terminal residue" evidence="8">
    <location>
        <position position="1"/>
    </location>
</feature>
<dbReference type="eggNOG" id="KOG0032">
    <property type="taxonomic scope" value="Eukaryota"/>
</dbReference>
<evidence type="ECO:0000256" key="2">
    <source>
        <dbReference type="ARBA" id="ARBA00022679"/>
    </source>
</evidence>
<dbReference type="AlphaFoldDB" id="A0A0L0F221"/>
<keyword evidence="5" id="KW-0067">ATP-binding</keyword>
<evidence type="ECO:0000313" key="9">
    <source>
        <dbReference type="Proteomes" id="UP000054560"/>
    </source>
</evidence>
<accession>A0A0L0F221</accession>
<keyword evidence="6" id="KW-1133">Transmembrane helix</keyword>
<dbReference type="InterPro" id="IPR030616">
    <property type="entry name" value="Aur-like"/>
</dbReference>
<proteinExistence type="predicted"/>
<evidence type="ECO:0000259" key="7">
    <source>
        <dbReference type="PROSITE" id="PS50011"/>
    </source>
</evidence>
<evidence type="ECO:0000313" key="8">
    <source>
        <dbReference type="EMBL" id="KNC70775.1"/>
    </source>
</evidence>
<name>A0A0L0F221_9EUKA</name>
<gene>
    <name evidence="8" type="ORF">SARC_16695</name>
</gene>
<dbReference type="GO" id="GO:0004674">
    <property type="term" value="F:protein serine/threonine kinase activity"/>
    <property type="evidence" value="ECO:0007669"/>
    <property type="project" value="UniProtKB-KW"/>
</dbReference>
<keyword evidence="9" id="KW-1185">Reference proteome</keyword>
<dbReference type="OrthoDB" id="248923at2759"/>
<evidence type="ECO:0000256" key="1">
    <source>
        <dbReference type="ARBA" id="ARBA00022527"/>
    </source>
</evidence>
<keyword evidence="6" id="KW-0472">Membrane</keyword>
<dbReference type="SUPFAM" id="SSF56112">
    <property type="entry name" value="Protein kinase-like (PK-like)"/>
    <property type="match status" value="1"/>
</dbReference>
<dbReference type="InterPro" id="IPR000719">
    <property type="entry name" value="Prot_kinase_dom"/>
</dbReference>
<keyword evidence="3" id="KW-0547">Nucleotide-binding</keyword>
<evidence type="ECO:0000256" key="5">
    <source>
        <dbReference type="ARBA" id="ARBA00022840"/>
    </source>
</evidence>
<keyword evidence="6" id="KW-0812">Transmembrane</keyword>
<dbReference type="STRING" id="667725.A0A0L0F221"/>
<dbReference type="Pfam" id="PF00069">
    <property type="entry name" value="Pkinase"/>
    <property type="match status" value="1"/>
</dbReference>
<dbReference type="Gene3D" id="1.10.510.10">
    <property type="entry name" value="Transferase(Phosphotransferase) domain 1"/>
    <property type="match status" value="1"/>
</dbReference>
<dbReference type="GO" id="GO:0005524">
    <property type="term" value="F:ATP binding"/>
    <property type="evidence" value="ECO:0007669"/>
    <property type="project" value="UniProtKB-KW"/>
</dbReference>
<reference evidence="8 9" key="1">
    <citation type="submission" date="2011-02" db="EMBL/GenBank/DDBJ databases">
        <title>The Genome Sequence of Sphaeroforma arctica JP610.</title>
        <authorList>
            <consortium name="The Broad Institute Genome Sequencing Platform"/>
            <person name="Russ C."/>
            <person name="Cuomo C."/>
            <person name="Young S.K."/>
            <person name="Zeng Q."/>
            <person name="Gargeya S."/>
            <person name="Alvarado L."/>
            <person name="Berlin A."/>
            <person name="Chapman S.B."/>
            <person name="Chen Z."/>
            <person name="Freedman E."/>
            <person name="Gellesch M."/>
            <person name="Goldberg J."/>
            <person name="Griggs A."/>
            <person name="Gujja S."/>
            <person name="Heilman E."/>
            <person name="Heiman D."/>
            <person name="Howarth C."/>
            <person name="Mehta T."/>
            <person name="Neiman D."/>
            <person name="Pearson M."/>
            <person name="Roberts A."/>
            <person name="Saif S."/>
            <person name="Shea T."/>
            <person name="Shenoy N."/>
            <person name="Sisk P."/>
            <person name="Stolte C."/>
            <person name="Sykes S."/>
            <person name="White J."/>
            <person name="Yandava C."/>
            <person name="Burger G."/>
            <person name="Gray M.W."/>
            <person name="Holland P.W.H."/>
            <person name="King N."/>
            <person name="Lang F.B.F."/>
            <person name="Roger A.J."/>
            <person name="Ruiz-Trillo I."/>
            <person name="Haas B."/>
            <person name="Nusbaum C."/>
            <person name="Birren B."/>
        </authorList>
    </citation>
    <scope>NUCLEOTIDE SEQUENCE [LARGE SCALE GENOMIC DNA]</scope>
    <source>
        <strain evidence="8 9">JP610</strain>
    </source>
</reference>
<dbReference type="EMBL" id="KQ250263">
    <property type="protein sequence ID" value="KNC70775.1"/>
    <property type="molecule type" value="Genomic_DNA"/>
</dbReference>
<feature type="transmembrane region" description="Helical" evidence="6">
    <location>
        <begin position="29"/>
        <end position="46"/>
    </location>
</feature>
<dbReference type="PROSITE" id="PS50011">
    <property type="entry name" value="PROTEIN_KINASE_DOM"/>
    <property type="match status" value="1"/>
</dbReference>
<dbReference type="PANTHER" id="PTHR24350">
    <property type="entry name" value="SERINE/THREONINE-PROTEIN KINASE IAL-RELATED"/>
    <property type="match status" value="1"/>
</dbReference>
<keyword evidence="2" id="KW-0808">Transferase</keyword>
<keyword evidence="1" id="KW-0723">Serine/threonine-protein kinase</keyword>
<protein>
    <recommendedName>
        <fullName evidence="7">Protein kinase domain-containing protein</fullName>
    </recommendedName>
</protein>
<dbReference type="Proteomes" id="UP000054560">
    <property type="component" value="Unassembled WGS sequence"/>
</dbReference>
<feature type="domain" description="Protein kinase" evidence="7">
    <location>
        <begin position="1"/>
        <end position="81"/>
    </location>
</feature>
<dbReference type="GeneID" id="25917199"/>
<evidence type="ECO:0000256" key="6">
    <source>
        <dbReference type="SAM" id="Phobius"/>
    </source>
</evidence>
<keyword evidence="4" id="KW-0418">Kinase</keyword>
<organism evidence="8 9">
    <name type="scientific">Sphaeroforma arctica JP610</name>
    <dbReference type="NCBI Taxonomy" id="667725"/>
    <lineage>
        <taxon>Eukaryota</taxon>
        <taxon>Ichthyosporea</taxon>
        <taxon>Ichthyophonida</taxon>
        <taxon>Sphaeroforma</taxon>
    </lineage>
</organism>
<evidence type="ECO:0000256" key="3">
    <source>
        <dbReference type="ARBA" id="ARBA00022741"/>
    </source>
</evidence>
<evidence type="ECO:0000256" key="4">
    <source>
        <dbReference type="ARBA" id="ARBA00022777"/>
    </source>
</evidence>
<dbReference type="InterPro" id="IPR011009">
    <property type="entry name" value="Kinase-like_dom_sf"/>
</dbReference>